<proteinExistence type="predicted"/>
<reference evidence="1 2" key="1">
    <citation type="journal article" date="2016" name="Nat. Commun.">
        <title>Thousands of microbial genomes shed light on interconnected biogeochemical processes in an aquifer system.</title>
        <authorList>
            <person name="Anantharaman K."/>
            <person name="Brown C.T."/>
            <person name="Hug L.A."/>
            <person name="Sharon I."/>
            <person name="Castelle C.J."/>
            <person name="Probst A.J."/>
            <person name="Thomas B.C."/>
            <person name="Singh A."/>
            <person name="Wilkins M.J."/>
            <person name="Karaoz U."/>
            <person name="Brodie E.L."/>
            <person name="Williams K.H."/>
            <person name="Hubbard S.S."/>
            <person name="Banfield J.F."/>
        </authorList>
    </citation>
    <scope>NUCLEOTIDE SEQUENCE [LARGE SCALE GENOMIC DNA]</scope>
</reference>
<dbReference type="EMBL" id="MFGJ01000008">
    <property type="protein sequence ID" value="OGF30880.1"/>
    <property type="molecule type" value="Genomic_DNA"/>
</dbReference>
<evidence type="ECO:0000313" key="2">
    <source>
        <dbReference type="Proteomes" id="UP000179001"/>
    </source>
</evidence>
<evidence type="ECO:0000313" key="1">
    <source>
        <dbReference type="EMBL" id="OGF30880.1"/>
    </source>
</evidence>
<organism evidence="1 2">
    <name type="scientific">Candidatus Falkowbacteria bacterium RIFOXYC2_FULL_36_12</name>
    <dbReference type="NCBI Taxonomy" id="1798002"/>
    <lineage>
        <taxon>Bacteria</taxon>
        <taxon>Candidatus Falkowiibacteriota</taxon>
    </lineage>
</organism>
<dbReference type="Proteomes" id="UP000179001">
    <property type="component" value="Unassembled WGS sequence"/>
</dbReference>
<accession>A0A1F5SVZ8</accession>
<dbReference type="STRING" id="1798002.A2478_00310"/>
<comment type="caution">
    <text evidence="1">The sequence shown here is derived from an EMBL/GenBank/DDBJ whole genome shotgun (WGS) entry which is preliminary data.</text>
</comment>
<name>A0A1F5SVZ8_9BACT</name>
<evidence type="ECO:0008006" key="3">
    <source>
        <dbReference type="Google" id="ProtNLM"/>
    </source>
</evidence>
<gene>
    <name evidence="1" type="ORF">A2478_00310</name>
</gene>
<dbReference type="AlphaFoldDB" id="A0A1F5SVZ8"/>
<sequence length="63" mass="7634">MDHIDILKKYLREHQDYPVEKDEIVGLCDRIDGLDELDKQWLKDHLSDRIYYSAEDVLKNLSW</sequence>
<protein>
    <recommendedName>
        <fullName evidence="3">DUF2795 domain-containing protein</fullName>
    </recommendedName>
</protein>